<dbReference type="Proteomes" id="UP000250235">
    <property type="component" value="Unassembled WGS sequence"/>
</dbReference>
<name>A0A2Z7AE26_9LAMI</name>
<evidence type="ECO:0000313" key="1">
    <source>
        <dbReference type="EMBL" id="KZV19630.1"/>
    </source>
</evidence>
<reference evidence="1 2" key="1">
    <citation type="journal article" date="2015" name="Proc. Natl. Acad. Sci. U.S.A.">
        <title>The resurrection genome of Boea hygrometrica: A blueprint for survival of dehydration.</title>
        <authorList>
            <person name="Xiao L."/>
            <person name="Yang G."/>
            <person name="Zhang L."/>
            <person name="Yang X."/>
            <person name="Zhao S."/>
            <person name="Ji Z."/>
            <person name="Zhou Q."/>
            <person name="Hu M."/>
            <person name="Wang Y."/>
            <person name="Chen M."/>
            <person name="Xu Y."/>
            <person name="Jin H."/>
            <person name="Xiao X."/>
            <person name="Hu G."/>
            <person name="Bao F."/>
            <person name="Hu Y."/>
            <person name="Wan P."/>
            <person name="Li L."/>
            <person name="Deng X."/>
            <person name="Kuang T."/>
            <person name="Xiang C."/>
            <person name="Zhu J.K."/>
            <person name="Oliver M.J."/>
            <person name="He Y."/>
        </authorList>
    </citation>
    <scope>NUCLEOTIDE SEQUENCE [LARGE SCALE GENOMIC DNA]</scope>
    <source>
        <strain evidence="2">cv. XS01</strain>
    </source>
</reference>
<keyword evidence="2" id="KW-1185">Reference proteome</keyword>
<protein>
    <submittedName>
        <fullName evidence="1">Scarecrow-like protein 33</fullName>
    </submittedName>
</protein>
<proteinExistence type="predicted"/>
<accession>A0A2Z7AE26</accession>
<sequence>MLNTLSSVSVRESRIQYLCDPQWFRDTASRGPTTIVAPESQLRTFPTDHGTTSQSASHNVALNQNSKGTAQVTEANQLPPAIEITAGEHPNLNPKAETIGRTNGFYSMKKSATSKSSPRSFHSFKWETIKRESLKDSSATKIAQIIGGERRQWTEYKICQQQRLRGFQQRALRNFKTATFCEVSRFADVCEATSFYLVETLRFDVTSGTSCKDMLRCERNPVAGFGRPAVDI</sequence>
<dbReference type="EMBL" id="KV016424">
    <property type="protein sequence ID" value="KZV19630.1"/>
    <property type="molecule type" value="Genomic_DNA"/>
</dbReference>
<dbReference type="AlphaFoldDB" id="A0A2Z7AE26"/>
<evidence type="ECO:0000313" key="2">
    <source>
        <dbReference type="Proteomes" id="UP000250235"/>
    </source>
</evidence>
<gene>
    <name evidence="1" type="ORF">F511_17961</name>
</gene>
<organism evidence="1 2">
    <name type="scientific">Dorcoceras hygrometricum</name>
    <dbReference type="NCBI Taxonomy" id="472368"/>
    <lineage>
        <taxon>Eukaryota</taxon>
        <taxon>Viridiplantae</taxon>
        <taxon>Streptophyta</taxon>
        <taxon>Embryophyta</taxon>
        <taxon>Tracheophyta</taxon>
        <taxon>Spermatophyta</taxon>
        <taxon>Magnoliopsida</taxon>
        <taxon>eudicotyledons</taxon>
        <taxon>Gunneridae</taxon>
        <taxon>Pentapetalae</taxon>
        <taxon>asterids</taxon>
        <taxon>lamiids</taxon>
        <taxon>Lamiales</taxon>
        <taxon>Gesneriaceae</taxon>
        <taxon>Didymocarpoideae</taxon>
        <taxon>Trichosporeae</taxon>
        <taxon>Loxocarpinae</taxon>
        <taxon>Dorcoceras</taxon>
    </lineage>
</organism>